<proteinExistence type="predicted"/>
<feature type="non-terminal residue" evidence="1">
    <location>
        <position position="37"/>
    </location>
</feature>
<comment type="caution">
    <text evidence="1">The sequence shown here is derived from an EMBL/GenBank/DDBJ whole genome shotgun (WGS) entry which is preliminary data.</text>
</comment>
<evidence type="ECO:0000313" key="1">
    <source>
        <dbReference type="EMBL" id="GAJ19141.1"/>
    </source>
</evidence>
<gene>
    <name evidence="1" type="ORF">S12H4_63535</name>
</gene>
<organism evidence="1">
    <name type="scientific">marine sediment metagenome</name>
    <dbReference type="NCBI Taxonomy" id="412755"/>
    <lineage>
        <taxon>unclassified sequences</taxon>
        <taxon>metagenomes</taxon>
        <taxon>ecological metagenomes</taxon>
    </lineage>
</organism>
<dbReference type="InterPro" id="IPR014729">
    <property type="entry name" value="Rossmann-like_a/b/a_fold"/>
</dbReference>
<sequence length="37" mass="4664">FDELGYSTDWNYIYRTMDNTYKKQVQESLLDYYEKGW</sequence>
<name>X1VQS5_9ZZZZ</name>
<dbReference type="AlphaFoldDB" id="X1VQS5"/>
<protein>
    <submittedName>
        <fullName evidence="1">Uncharacterized protein</fullName>
    </submittedName>
</protein>
<dbReference type="EMBL" id="BARW01043314">
    <property type="protein sequence ID" value="GAJ19141.1"/>
    <property type="molecule type" value="Genomic_DNA"/>
</dbReference>
<feature type="non-terminal residue" evidence="1">
    <location>
        <position position="1"/>
    </location>
</feature>
<dbReference type="Gene3D" id="3.40.50.620">
    <property type="entry name" value="HUPs"/>
    <property type="match status" value="1"/>
</dbReference>
<accession>X1VQS5</accession>
<reference evidence="1" key="1">
    <citation type="journal article" date="2014" name="Front. Microbiol.">
        <title>High frequency of phylogenetically diverse reductive dehalogenase-homologous genes in deep subseafloor sedimentary metagenomes.</title>
        <authorList>
            <person name="Kawai M."/>
            <person name="Futagami T."/>
            <person name="Toyoda A."/>
            <person name="Takaki Y."/>
            <person name="Nishi S."/>
            <person name="Hori S."/>
            <person name="Arai W."/>
            <person name="Tsubouchi T."/>
            <person name="Morono Y."/>
            <person name="Uchiyama I."/>
            <person name="Ito T."/>
            <person name="Fujiyama A."/>
            <person name="Inagaki F."/>
            <person name="Takami H."/>
        </authorList>
    </citation>
    <scope>NUCLEOTIDE SEQUENCE</scope>
    <source>
        <strain evidence="1">Expedition CK06-06</strain>
    </source>
</reference>
<dbReference type="SUPFAM" id="SSF52374">
    <property type="entry name" value="Nucleotidylyl transferase"/>
    <property type="match status" value="1"/>
</dbReference>